<dbReference type="GO" id="GO:0016740">
    <property type="term" value="F:transferase activity"/>
    <property type="evidence" value="ECO:0007669"/>
    <property type="project" value="UniProtKB-KW"/>
</dbReference>
<dbReference type="SUPFAM" id="SSF56235">
    <property type="entry name" value="N-terminal nucleophile aminohydrolases (Ntn hydrolases)"/>
    <property type="match status" value="1"/>
</dbReference>
<dbReference type="InterPro" id="IPR029055">
    <property type="entry name" value="Ntn_hydrolases_N"/>
</dbReference>
<dbReference type="PANTHER" id="PTHR11907">
    <property type="entry name" value="AMIDOPHOSPHORIBOSYLTRANSFERASE"/>
    <property type="match status" value="1"/>
</dbReference>
<accession>X1QD98</accession>
<feature type="non-terminal residue" evidence="4">
    <location>
        <position position="71"/>
    </location>
</feature>
<comment type="caution">
    <text evidence="4">The sequence shown here is derived from an EMBL/GenBank/DDBJ whole genome shotgun (WGS) entry which is preliminary data.</text>
</comment>
<protein>
    <recommendedName>
        <fullName evidence="3">Glutamine amidotransferase type-2 domain-containing protein</fullName>
    </recommendedName>
</protein>
<keyword evidence="2" id="KW-0315">Glutamine amidotransferase</keyword>
<proteinExistence type="predicted"/>
<keyword evidence="1" id="KW-0808">Transferase</keyword>
<gene>
    <name evidence="4" type="ORF">S06H3_52897</name>
</gene>
<feature type="domain" description="Glutamine amidotransferase type-2" evidence="3">
    <location>
        <begin position="1"/>
        <end position="71"/>
    </location>
</feature>
<evidence type="ECO:0000259" key="3">
    <source>
        <dbReference type="PROSITE" id="PS51278"/>
    </source>
</evidence>
<name>X1QD98_9ZZZZ</name>
<dbReference type="Gene3D" id="3.60.20.10">
    <property type="entry name" value="Glutamine Phosphoribosylpyrophosphate, subunit 1, domain 1"/>
    <property type="match status" value="1"/>
</dbReference>
<evidence type="ECO:0000256" key="1">
    <source>
        <dbReference type="ARBA" id="ARBA00022679"/>
    </source>
</evidence>
<organism evidence="4">
    <name type="scientific">marine sediment metagenome</name>
    <dbReference type="NCBI Taxonomy" id="412755"/>
    <lineage>
        <taxon>unclassified sequences</taxon>
        <taxon>metagenomes</taxon>
        <taxon>ecological metagenomes</taxon>
    </lineage>
</organism>
<reference evidence="4" key="1">
    <citation type="journal article" date="2014" name="Front. Microbiol.">
        <title>High frequency of phylogenetically diverse reductive dehalogenase-homologous genes in deep subseafloor sedimentary metagenomes.</title>
        <authorList>
            <person name="Kawai M."/>
            <person name="Futagami T."/>
            <person name="Toyoda A."/>
            <person name="Takaki Y."/>
            <person name="Nishi S."/>
            <person name="Hori S."/>
            <person name="Arai W."/>
            <person name="Tsubouchi T."/>
            <person name="Morono Y."/>
            <person name="Uchiyama I."/>
            <person name="Ito T."/>
            <person name="Fujiyama A."/>
            <person name="Inagaki F."/>
            <person name="Takami H."/>
        </authorList>
    </citation>
    <scope>NUCLEOTIDE SEQUENCE</scope>
    <source>
        <strain evidence="4">Expedition CK06-06</strain>
    </source>
</reference>
<dbReference type="EMBL" id="BARV01033682">
    <property type="protein sequence ID" value="GAI52801.1"/>
    <property type="molecule type" value="Genomic_DNA"/>
</dbReference>
<evidence type="ECO:0000313" key="4">
    <source>
        <dbReference type="EMBL" id="GAI52801.1"/>
    </source>
</evidence>
<dbReference type="PROSITE" id="PS51278">
    <property type="entry name" value="GATASE_TYPE_2"/>
    <property type="match status" value="1"/>
</dbReference>
<dbReference type="Pfam" id="PF13522">
    <property type="entry name" value="GATase_6"/>
    <property type="match status" value="1"/>
</dbReference>
<dbReference type="AlphaFoldDB" id="X1QD98"/>
<sequence length="71" mass="7495">MGGQLRVFAKMGLVSQVFSEDSLGQLTGDIAIGHNRYSTRGSSRIDNVQPLLVGKGNDTLAIAHNGNIINA</sequence>
<evidence type="ECO:0000256" key="2">
    <source>
        <dbReference type="ARBA" id="ARBA00022962"/>
    </source>
</evidence>
<dbReference type="InterPro" id="IPR017932">
    <property type="entry name" value="GATase_2_dom"/>
</dbReference>